<evidence type="ECO:0000313" key="8">
    <source>
        <dbReference type="EMBL" id="PUZ29271.1"/>
    </source>
</evidence>
<dbReference type="SUPFAM" id="SSF54106">
    <property type="entry name" value="LysM domain"/>
    <property type="match status" value="1"/>
</dbReference>
<feature type="domain" description="LysM" evidence="7">
    <location>
        <begin position="305"/>
        <end position="349"/>
    </location>
</feature>
<dbReference type="SMART" id="SM00257">
    <property type="entry name" value="LysM"/>
    <property type="match status" value="2"/>
</dbReference>
<evidence type="ECO:0000259" key="7">
    <source>
        <dbReference type="PROSITE" id="PS51782"/>
    </source>
</evidence>
<dbReference type="InterPro" id="IPR002901">
    <property type="entry name" value="MGlyc_endo_b_GlcNAc-like_dom"/>
</dbReference>
<protein>
    <recommendedName>
        <fullName evidence="4">Peptidoglycan hydrolase</fullName>
    </recommendedName>
</protein>
<keyword evidence="6" id="KW-0732">Signal</keyword>
<keyword evidence="9" id="KW-1185">Reference proteome</keyword>
<evidence type="ECO:0000256" key="4">
    <source>
        <dbReference type="ARBA" id="ARBA00032108"/>
    </source>
</evidence>
<evidence type="ECO:0000313" key="9">
    <source>
        <dbReference type="Proteomes" id="UP000244450"/>
    </source>
</evidence>
<dbReference type="InterPro" id="IPR036779">
    <property type="entry name" value="LysM_dom_sf"/>
</dbReference>
<keyword evidence="3" id="KW-0378">Hydrolase</keyword>
<evidence type="ECO:0000256" key="2">
    <source>
        <dbReference type="ARBA" id="ARBA00022638"/>
    </source>
</evidence>
<dbReference type="Gene3D" id="3.10.350.10">
    <property type="entry name" value="LysM domain"/>
    <property type="match status" value="1"/>
</dbReference>
<sequence>MQAPCAALMQKMTPIKFKHTMPSGKCFALSILLVGCAVSLHAQNITTAQYINTYKNIAIEEERRTGIPASITLAQGVVESQSGNCWLVLNSNNHFGIKCKNNWTGPYVTYDDDAKGECFRKYESAADSYRDHSTFLTGNPRYASLFNIDVHDYKSWAYGLKSAGYATSPTYPQQLIKVIEDNNLNQYTLIALNEAPGDGEITDPLAPASDKGTRGRDYALGNSPVDKSNHTTYSTGKKNYPSGIFKVNGRKAVFVKGGTPLIQIASKYDVRLSNLVKDNDLEDDQPLPNDMLVFLQKKGKHGEDDYHLVAPGETMHDIAQAEGIQMRWLRRRNKMDEGQEPAPGAKLVLNGFASSKPAIRGDVAAAPLKEEDQQPKDLQPKKIWNDLKNGVNSIRNGGAKSTTSDASQPVATTQPQQQVNKLPAGMEDDLKKMGATTSPAATGTASNAVKMVPAAAQPAPAAPGTPPAPTTTPVVTPVQANNIDTDGYHEVMPKETLFGISRRFNVSIADLQSWNNLPGYDIKIGQKILVRNKLQ</sequence>
<accession>A0A2T7BNS3</accession>
<dbReference type="Gene3D" id="1.10.530.10">
    <property type="match status" value="1"/>
</dbReference>
<dbReference type="InterPro" id="IPR018392">
    <property type="entry name" value="LysM"/>
</dbReference>
<dbReference type="PANTHER" id="PTHR33308:SF9">
    <property type="entry name" value="PEPTIDOGLYCAN HYDROLASE FLGJ"/>
    <property type="match status" value="1"/>
</dbReference>
<name>A0A2T7BNS3_9BACT</name>
<evidence type="ECO:0000256" key="5">
    <source>
        <dbReference type="SAM" id="MobiDB-lite"/>
    </source>
</evidence>
<dbReference type="InterPro" id="IPR051056">
    <property type="entry name" value="Glycosyl_Hydrolase_73"/>
</dbReference>
<dbReference type="PROSITE" id="PS51782">
    <property type="entry name" value="LYSM"/>
    <property type="match status" value="2"/>
</dbReference>
<keyword evidence="2" id="KW-0081">Bacteriolytic enzyme</keyword>
<evidence type="ECO:0000256" key="3">
    <source>
        <dbReference type="ARBA" id="ARBA00022801"/>
    </source>
</evidence>
<proteinExistence type="predicted"/>
<feature type="region of interest" description="Disordered" evidence="5">
    <location>
        <begin position="454"/>
        <end position="473"/>
    </location>
</feature>
<organism evidence="8 9">
    <name type="scientific">Chitinophaga parva</name>
    <dbReference type="NCBI Taxonomy" id="2169414"/>
    <lineage>
        <taxon>Bacteria</taxon>
        <taxon>Pseudomonadati</taxon>
        <taxon>Bacteroidota</taxon>
        <taxon>Chitinophagia</taxon>
        <taxon>Chitinophagales</taxon>
        <taxon>Chitinophagaceae</taxon>
        <taxon>Chitinophaga</taxon>
    </lineage>
</organism>
<feature type="compositionally biased region" description="Low complexity" evidence="5">
    <location>
        <begin position="406"/>
        <end position="419"/>
    </location>
</feature>
<evidence type="ECO:0000256" key="6">
    <source>
        <dbReference type="SAM" id="SignalP"/>
    </source>
</evidence>
<feature type="region of interest" description="Disordered" evidence="5">
    <location>
        <begin position="200"/>
        <end position="234"/>
    </location>
</feature>
<dbReference type="OrthoDB" id="977752at2"/>
<gene>
    <name evidence="8" type="ORF">DCC81_07360</name>
</gene>
<dbReference type="Pfam" id="PF01476">
    <property type="entry name" value="LysM"/>
    <property type="match status" value="3"/>
</dbReference>
<dbReference type="SMART" id="SM00047">
    <property type="entry name" value="LYZ2"/>
    <property type="match status" value="1"/>
</dbReference>
<dbReference type="Pfam" id="PF01832">
    <property type="entry name" value="Glucosaminidase"/>
    <property type="match status" value="1"/>
</dbReference>
<dbReference type="Proteomes" id="UP000244450">
    <property type="component" value="Unassembled WGS sequence"/>
</dbReference>
<feature type="signal peptide" evidence="6">
    <location>
        <begin position="1"/>
        <end position="42"/>
    </location>
</feature>
<comment type="caution">
    <text evidence="8">The sequence shown here is derived from an EMBL/GenBank/DDBJ whole genome shotgun (WGS) entry which is preliminary data.</text>
</comment>
<feature type="compositionally biased region" description="Pro residues" evidence="5">
    <location>
        <begin position="460"/>
        <end position="470"/>
    </location>
</feature>
<dbReference type="CDD" id="cd00118">
    <property type="entry name" value="LysM"/>
    <property type="match status" value="2"/>
</dbReference>
<keyword evidence="1" id="KW-0929">Antimicrobial</keyword>
<feature type="region of interest" description="Disordered" evidence="5">
    <location>
        <begin position="388"/>
        <end position="421"/>
    </location>
</feature>
<dbReference type="GO" id="GO:0004040">
    <property type="term" value="F:amidase activity"/>
    <property type="evidence" value="ECO:0007669"/>
    <property type="project" value="InterPro"/>
</dbReference>
<feature type="chain" id="PRO_5015500070" description="Peptidoglycan hydrolase" evidence="6">
    <location>
        <begin position="43"/>
        <end position="535"/>
    </location>
</feature>
<dbReference type="GO" id="GO:0031640">
    <property type="term" value="P:killing of cells of another organism"/>
    <property type="evidence" value="ECO:0007669"/>
    <property type="project" value="UniProtKB-KW"/>
</dbReference>
<reference evidence="8 9" key="1">
    <citation type="submission" date="2018-04" db="EMBL/GenBank/DDBJ databases">
        <title>Chitinophaga fuyangensis sp. nov., isolated from soil in a chemical factory.</title>
        <authorList>
            <person name="Chen K."/>
        </authorList>
    </citation>
    <scope>NUCLEOTIDE SEQUENCE [LARGE SCALE GENOMIC DNA]</scope>
    <source>
        <strain evidence="8 9">LY-1</strain>
    </source>
</reference>
<feature type="domain" description="LysM" evidence="7">
    <location>
        <begin position="487"/>
        <end position="530"/>
    </location>
</feature>
<evidence type="ECO:0000256" key="1">
    <source>
        <dbReference type="ARBA" id="ARBA00022529"/>
    </source>
</evidence>
<dbReference type="GO" id="GO:0042742">
    <property type="term" value="P:defense response to bacterium"/>
    <property type="evidence" value="ECO:0007669"/>
    <property type="project" value="UniProtKB-KW"/>
</dbReference>
<dbReference type="EMBL" id="QCYK01000001">
    <property type="protein sequence ID" value="PUZ29271.1"/>
    <property type="molecule type" value="Genomic_DNA"/>
</dbReference>
<dbReference type="PANTHER" id="PTHR33308">
    <property type="entry name" value="PEPTIDOGLYCAN HYDROLASE FLGJ"/>
    <property type="match status" value="1"/>
</dbReference>
<feature type="compositionally biased region" description="Polar residues" evidence="5">
    <location>
        <begin position="390"/>
        <end position="405"/>
    </location>
</feature>
<dbReference type="AlphaFoldDB" id="A0A2T7BNS3"/>